<evidence type="ECO:0000313" key="3">
    <source>
        <dbReference type="Proteomes" id="UP000265520"/>
    </source>
</evidence>
<keyword evidence="1" id="KW-0812">Transmembrane</keyword>
<dbReference type="Proteomes" id="UP000265520">
    <property type="component" value="Unassembled WGS sequence"/>
</dbReference>
<sequence>TLRGGGDTILHDLVLVLMVVLEVSATVTVVQAV</sequence>
<dbReference type="EMBL" id="LXQA011305766">
    <property type="protein sequence ID" value="MCI92615.1"/>
    <property type="molecule type" value="Genomic_DNA"/>
</dbReference>
<comment type="caution">
    <text evidence="2">The sequence shown here is derived from an EMBL/GenBank/DDBJ whole genome shotgun (WGS) entry which is preliminary data.</text>
</comment>
<name>A0A392W130_9FABA</name>
<evidence type="ECO:0000313" key="2">
    <source>
        <dbReference type="EMBL" id="MCI92615.1"/>
    </source>
</evidence>
<feature type="transmembrane region" description="Helical" evidence="1">
    <location>
        <begin position="12"/>
        <end position="32"/>
    </location>
</feature>
<keyword evidence="3" id="KW-1185">Reference proteome</keyword>
<accession>A0A392W130</accession>
<feature type="non-terminal residue" evidence="2">
    <location>
        <position position="1"/>
    </location>
</feature>
<dbReference type="AlphaFoldDB" id="A0A392W130"/>
<organism evidence="2 3">
    <name type="scientific">Trifolium medium</name>
    <dbReference type="NCBI Taxonomy" id="97028"/>
    <lineage>
        <taxon>Eukaryota</taxon>
        <taxon>Viridiplantae</taxon>
        <taxon>Streptophyta</taxon>
        <taxon>Embryophyta</taxon>
        <taxon>Tracheophyta</taxon>
        <taxon>Spermatophyta</taxon>
        <taxon>Magnoliopsida</taxon>
        <taxon>eudicotyledons</taxon>
        <taxon>Gunneridae</taxon>
        <taxon>Pentapetalae</taxon>
        <taxon>rosids</taxon>
        <taxon>fabids</taxon>
        <taxon>Fabales</taxon>
        <taxon>Fabaceae</taxon>
        <taxon>Papilionoideae</taxon>
        <taxon>50 kb inversion clade</taxon>
        <taxon>NPAAA clade</taxon>
        <taxon>Hologalegina</taxon>
        <taxon>IRL clade</taxon>
        <taxon>Trifolieae</taxon>
        <taxon>Trifolium</taxon>
    </lineage>
</organism>
<keyword evidence="1" id="KW-1133">Transmembrane helix</keyword>
<evidence type="ECO:0000256" key="1">
    <source>
        <dbReference type="SAM" id="Phobius"/>
    </source>
</evidence>
<keyword evidence="1" id="KW-0472">Membrane</keyword>
<reference evidence="2 3" key="1">
    <citation type="journal article" date="2018" name="Front. Plant Sci.">
        <title>Red Clover (Trifolium pratense) and Zigzag Clover (T. medium) - A Picture of Genomic Similarities and Differences.</title>
        <authorList>
            <person name="Dluhosova J."/>
            <person name="Istvanek J."/>
            <person name="Nedelnik J."/>
            <person name="Repkova J."/>
        </authorList>
    </citation>
    <scope>NUCLEOTIDE SEQUENCE [LARGE SCALE GENOMIC DNA]</scope>
    <source>
        <strain evidence="3">cv. 10/8</strain>
        <tissue evidence="2">Leaf</tissue>
    </source>
</reference>
<proteinExistence type="predicted"/>
<protein>
    <submittedName>
        <fullName evidence="2">Uncharacterized protein</fullName>
    </submittedName>
</protein>